<dbReference type="Gene3D" id="2.60.120.260">
    <property type="entry name" value="Galactose-binding domain-like"/>
    <property type="match status" value="1"/>
</dbReference>
<evidence type="ECO:0000256" key="1">
    <source>
        <dbReference type="ARBA" id="ARBA00022801"/>
    </source>
</evidence>
<evidence type="ECO:0000313" key="5">
    <source>
        <dbReference type="Proteomes" id="UP000481454"/>
    </source>
</evidence>
<sequence>MKYIQTKVVYIDRDEQIEIKAIEHDIKTRFINFKFIGENKILDISHCIVRIYALNSKYNEVFNNLKIIDGAKGIAQLELTDALLIEGVTKYQLKIYDDNGGILSSKIFKLIVDKNLMVDNAIEGSNEYRALDEALKTVGELNSMKVSIGENTNAIKEHDIFMRESRKEINDNKAIFDKFVEDSREFDETMKETSCFNYVSNPIFSTGSLKGWELWGNGATCTVLSDTSLSHKYSLKIKCDSPSQGVTQTISGLVYGKHYTFKAKVWVESGTPGIMVRNDDSWGGAIFESSQGYSKWVELKMKFWAKEGTTPIYIGTVNNESKNASFWVSEIMLHEGYGEIPFIDNMKELYSEKFQVDLKGMVFGDGDGTYSNSNNGDLEYTTGGITNKYPALTYISAFSIPAGNPGRVNIKLPKEFVKRKSSLKWGVVPKGYYYNTSGNFFPFHVAVNAVGEAYEEGGFIICPVEGYCRIQNGANAGDVQNTSINAVLIALA</sequence>
<name>A0AAP6WP62_CLOPF</name>
<feature type="domain" description="CBM-cenC" evidence="2">
    <location>
        <begin position="197"/>
        <end position="305"/>
    </location>
</feature>
<evidence type="ECO:0000259" key="2">
    <source>
        <dbReference type="Pfam" id="PF02018"/>
    </source>
</evidence>
<proteinExistence type="predicted"/>
<comment type="caution">
    <text evidence="4">The sequence shown here is derived from an EMBL/GenBank/DDBJ whole genome shotgun (WGS) entry which is preliminary data.</text>
</comment>
<feature type="domain" description="BppU N-terminal" evidence="3">
    <location>
        <begin position="16"/>
        <end position="139"/>
    </location>
</feature>
<dbReference type="Gene3D" id="2.60.40.3350">
    <property type="match status" value="1"/>
</dbReference>
<dbReference type="InterPro" id="IPR003305">
    <property type="entry name" value="CenC_carb-bd"/>
</dbReference>
<dbReference type="Pfam" id="PF10651">
    <property type="entry name" value="BppU_N"/>
    <property type="match status" value="1"/>
</dbReference>
<dbReference type="AlphaFoldDB" id="A0AAP6WP62"/>
<dbReference type="Pfam" id="PF02018">
    <property type="entry name" value="CBM_4_9"/>
    <property type="match status" value="1"/>
</dbReference>
<protein>
    <submittedName>
        <fullName evidence="4">BppU family phage baseplate upper protein</fullName>
    </submittedName>
</protein>
<dbReference type="EMBL" id="JAALLZ010000004">
    <property type="protein sequence ID" value="NGU30597.1"/>
    <property type="molecule type" value="Genomic_DNA"/>
</dbReference>
<dbReference type="GO" id="GO:0016798">
    <property type="term" value="F:hydrolase activity, acting on glycosyl bonds"/>
    <property type="evidence" value="ECO:0007669"/>
    <property type="project" value="InterPro"/>
</dbReference>
<gene>
    <name evidence="4" type="ORF">G6Z34_10810</name>
</gene>
<organism evidence="4 5">
    <name type="scientific">Clostridium perfringens</name>
    <dbReference type="NCBI Taxonomy" id="1502"/>
    <lineage>
        <taxon>Bacteria</taxon>
        <taxon>Bacillati</taxon>
        <taxon>Bacillota</taxon>
        <taxon>Clostridia</taxon>
        <taxon>Eubacteriales</taxon>
        <taxon>Clostridiaceae</taxon>
        <taxon>Clostridium</taxon>
    </lineage>
</organism>
<evidence type="ECO:0000259" key="3">
    <source>
        <dbReference type="Pfam" id="PF10651"/>
    </source>
</evidence>
<dbReference type="Proteomes" id="UP000481454">
    <property type="component" value="Unassembled WGS sequence"/>
</dbReference>
<dbReference type="RefSeq" id="WP_003459558.1">
    <property type="nucleotide sequence ID" value="NZ_CATNWX010000006.1"/>
</dbReference>
<keyword evidence="1" id="KW-0378">Hydrolase</keyword>
<dbReference type="InterPro" id="IPR008979">
    <property type="entry name" value="Galactose-bd-like_sf"/>
</dbReference>
<dbReference type="SUPFAM" id="SSF49785">
    <property type="entry name" value="Galactose-binding domain-like"/>
    <property type="match status" value="1"/>
</dbReference>
<evidence type="ECO:0000313" key="4">
    <source>
        <dbReference type="EMBL" id="NGU30597.1"/>
    </source>
</evidence>
<dbReference type="InterPro" id="IPR018913">
    <property type="entry name" value="BppU_N"/>
</dbReference>
<reference evidence="4 5" key="1">
    <citation type="submission" date="2020-02" db="EMBL/GenBank/DDBJ databases">
        <title>Genomic Insights into the Phylogeny and Genetic Plasticity of the Human and Animal Enteric Pathogen Clostridium perfringens.</title>
        <authorList>
            <person name="Feng Y."/>
            <person name="Hu Y."/>
        </authorList>
    </citation>
    <scope>NUCLEOTIDE SEQUENCE [LARGE SCALE GENOMIC DNA]</scope>
    <source>
        <strain evidence="4 5">CP-40</strain>
    </source>
</reference>
<accession>A0AAP6WP62</accession>